<accession>A0A956NDQ7</accession>
<dbReference type="GO" id="GO:0003723">
    <property type="term" value="F:RNA binding"/>
    <property type="evidence" value="ECO:0007669"/>
    <property type="project" value="UniProtKB-KW"/>
</dbReference>
<dbReference type="EMBL" id="JAGQHS010000015">
    <property type="protein sequence ID" value="MCA9755054.1"/>
    <property type="molecule type" value="Genomic_DNA"/>
</dbReference>
<evidence type="ECO:0000313" key="7">
    <source>
        <dbReference type="EMBL" id="MCA9755054.1"/>
    </source>
</evidence>
<dbReference type="CDD" id="cd00165">
    <property type="entry name" value="S4"/>
    <property type="match status" value="1"/>
</dbReference>
<dbReference type="SUPFAM" id="SSF55174">
    <property type="entry name" value="Alpha-L RNA-binding motif"/>
    <property type="match status" value="1"/>
</dbReference>
<dbReference type="SUPFAM" id="SSF55120">
    <property type="entry name" value="Pseudouridine synthase"/>
    <property type="match status" value="1"/>
</dbReference>
<dbReference type="PANTHER" id="PTHR47683">
    <property type="entry name" value="PSEUDOURIDINE SYNTHASE FAMILY PROTEIN-RELATED"/>
    <property type="match status" value="1"/>
</dbReference>
<reference evidence="7" key="2">
    <citation type="journal article" date="2021" name="Microbiome">
        <title>Successional dynamics and alternative stable states in a saline activated sludge microbial community over 9 years.</title>
        <authorList>
            <person name="Wang Y."/>
            <person name="Ye J."/>
            <person name="Ju F."/>
            <person name="Liu L."/>
            <person name="Boyd J.A."/>
            <person name="Deng Y."/>
            <person name="Parks D.H."/>
            <person name="Jiang X."/>
            <person name="Yin X."/>
            <person name="Woodcroft B.J."/>
            <person name="Tyson G.W."/>
            <person name="Hugenholtz P."/>
            <person name="Polz M.F."/>
            <person name="Zhang T."/>
        </authorList>
    </citation>
    <scope>NUCLEOTIDE SEQUENCE</scope>
    <source>
        <strain evidence="7">HKST-UBA02</strain>
    </source>
</reference>
<dbReference type="InterPro" id="IPR018496">
    <property type="entry name" value="PsdUridine_synth_RsuA/RluB_CS"/>
</dbReference>
<dbReference type="InterPro" id="IPR006145">
    <property type="entry name" value="PsdUridine_synth_RsuA/RluA"/>
</dbReference>
<evidence type="ECO:0000259" key="6">
    <source>
        <dbReference type="SMART" id="SM00363"/>
    </source>
</evidence>
<dbReference type="InterPro" id="IPR020103">
    <property type="entry name" value="PsdUridine_synth_cat_dom_sf"/>
</dbReference>
<evidence type="ECO:0000256" key="5">
    <source>
        <dbReference type="SAM" id="MobiDB-lite"/>
    </source>
</evidence>
<organism evidence="7 8">
    <name type="scientific">Eiseniibacteriota bacterium</name>
    <dbReference type="NCBI Taxonomy" id="2212470"/>
    <lineage>
        <taxon>Bacteria</taxon>
        <taxon>Candidatus Eiseniibacteriota</taxon>
    </lineage>
</organism>
<name>A0A956NDQ7_UNCEI</name>
<proteinExistence type="inferred from homology"/>
<dbReference type="NCBIfam" id="TIGR00093">
    <property type="entry name" value="pseudouridine synthase"/>
    <property type="match status" value="1"/>
</dbReference>
<evidence type="ECO:0000256" key="3">
    <source>
        <dbReference type="PROSITE-ProRule" id="PRU00182"/>
    </source>
</evidence>
<keyword evidence="3" id="KW-0694">RNA-binding</keyword>
<dbReference type="PANTHER" id="PTHR47683:SF2">
    <property type="entry name" value="RNA-BINDING S4 DOMAIN-CONTAINING PROTEIN"/>
    <property type="match status" value="1"/>
</dbReference>
<evidence type="ECO:0000313" key="8">
    <source>
        <dbReference type="Proteomes" id="UP000739538"/>
    </source>
</evidence>
<evidence type="ECO:0000256" key="1">
    <source>
        <dbReference type="ARBA" id="ARBA00008348"/>
    </source>
</evidence>
<dbReference type="PROSITE" id="PS50889">
    <property type="entry name" value="S4"/>
    <property type="match status" value="1"/>
</dbReference>
<sequence>MNAAKSRRNPPGGSSRKPRSPQNSNRRASGTTTTSKKGPKSTPSSKTRSTRKSTPSAKTPQSKTRPGAKPRPGTKPARPDDVRLIPGRTRLAKGGSGKPARSAKAGGRTRSPRSGHGASGEDATTGIRLNRFLALASVASRRGADDLIKEGRVDVNGDVVTEPGRRVDPHKDIVRCDGERRRLPKQWVFLALHKPAGYVTTRADEHGRKTVEELLGRYRGRVRPIGRLDRGSEGLLLFTNHGEVANRLLHPRYQQPRTYLVWVEPPPTVSDMDRIRQGVPIGMGEWSGPADVKVLGPKGGALRVRITLREGKNREVRRIFRTVGSRVNALRRIDYAGIGLGGLPPGAMRELEPHEIAHLAQVTGVEL</sequence>
<dbReference type="GO" id="GO:0120159">
    <property type="term" value="F:rRNA pseudouridine synthase activity"/>
    <property type="evidence" value="ECO:0007669"/>
    <property type="project" value="UniProtKB-ARBA"/>
</dbReference>
<dbReference type="PROSITE" id="PS01149">
    <property type="entry name" value="PSI_RSU"/>
    <property type="match status" value="1"/>
</dbReference>
<dbReference type="Gene3D" id="3.30.70.580">
    <property type="entry name" value="Pseudouridine synthase I, catalytic domain, N-terminal subdomain"/>
    <property type="match status" value="1"/>
</dbReference>
<dbReference type="CDD" id="cd02870">
    <property type="entry name" value="PseudoU_synth_RsuA_like"/>
    <property type="match status" value="1"/>
</dbReference>
<dbReference type="FunFam" id="3.10.290.10:FF:000003">
    <property type="entry name" value="Pseudouridine synthase"/>
    <property type="match status" value="1"/>
</dbReference>
<evidence type="ECO:0000256" key="4">
    <source>
        <dbReference type="RuleBase" id="RU003887"/>
    </source>
</evidence>
<keyword evidence="2 4" id="KW-0413">Isomerase</keyword>
<dbReference type="GO" id="GO:0000455">
    <property type="term" value="P:enzyme-directed rRNA pseudouridine synthesis"/>
    <property type="evidence" value="ECO:0007669"/>
    <property type="project" value="UniProtKB-ARBA"/>
</dbReference>
<dbReference type="InterPro" id="IPR000748">
    <property type="entry name" value="PsdUridine_synth_RsuA/RluB/E/F"/>
</dbReference>
<dbReference type="InterPro" id="IPR042092">
    <property type="entry name" value="PsdUridine_s_RsuA/RluB/E/F_cat"/>
</dbReference>
<dbReference type="InterPro" id="IPR050343">
    <property type="entry name" value="RsuA_PseudoU_synthase"/>
</dbReference>
<dbReference type="EC" id="5.4.99.-" evidence="4"/>
<gene>
    <name evidence="7" type="ORF">KDA27_04565</name>
</gene>
<reference evidence="7" key="1">
    <citation type="submission" date="2020-04" db="EMBL/GenBank/DDBJ databases">
        <authorList>
            <person name="Zhang T."/>
        </authorList>
    </citation>
    <scope>NUCLEOTIDE SEQUENCE</scope>
    <source>
        <strain evidence="7">HKST-UBA02</strain>
    </source>
</reference>
<comment type="similarity">
    <text evidence="1 4">Belongs to the pseudouridine synthase RsuA family.</text>
</comment>
<dbReference type="Gene3D" id="3.10.290.10">
    <property type="entry name" value="RNA-binding S4 domain"/>
    <property type="match status" value="1"/>
</dbReference>
<dbReference type="InterPro" id="IPR002942">
    <property type="entry name" value="S4_RNA-bd"/>
</dbReference>
<protein>
    <recommendedName>
        <fullName evidence="4">Pseudouridine synthase</fullName>
        <ecNumber evidence="4">5.4.99.-</ecNumber>
    </recommendedName>
</protein>
<feature type="compositionally biased region" description="Low complexity" evidence="5">
    <location>
        <begin position="26"/>
        <end position="60"/>
    </location>
</feature>
<dbReference type="Proteomes" id="UP000739538">
    <property type="component" value="Unassembled WGS sequence"/>
</dbReference>
<dbReference type="InterPro" id="IPR020094">
    <property type="entry name" value="TruA/RsuA/RluB/E/F_N"/>
</dbReference>
<comment type="caution">
    <text evidence="7">The sequence shown here is derived from an EMBL/GenBank/DDBJ whole genome shotgun (WGS) entry which is preliminary data.</text>
</comment>
<feature type="domain" description="RNA-binding S4" evidence="6">
    <location>
        <begin position="127"/>
        <end position="188"/>
    </location>
</feature>
<dbReference type="Gene3D" id="3.30.70.1560">
    <property type="entry name" value="Alpha-L RNA-binding motif"/>
    <property type="match status" value="1"/>
</dbReference>
<dbReference type="Pfam" id="PF01479">
    <property type="entry name" value="S4"/>
    <property type="match status" value="1"/>
</dbReference>
<feature type="region of interest" description="Disordered" evidence="5">
    <location>
        <begin position="1"/>
        <end position="123"/>
    </location>
</feature>
<dbReference type="AlphaFoldDB" id="A0A956NDQ7"/>
<dbReference type="SMART" id="SM00363">
    <property type="entry name" value="S4"/>
    <property type="match status" value="1"/>
</dbReference>
<dbReference type="Pfam" id="PF00849">
    <property type="entry name" value="PseudoU_synth_2"/>
    <property type="match status" value="1"/>
</dbReference>
<dbReference type="InterPro" id="IPR036986">
    <property type="entry name" value="S4_RNA-bd_sf"/>
</dbReference>
<evidence type="ECO:0000256" key="2">
    <source>
        <dbReference type="ARBA" id="ARBA00023235"/>
    </source>
</evidence>